<evidence type="ECO:0000313" key="2">
    <source>
        <dbReference type="EMBL" id="JAD43324.1"/>
    </source>
</evidence>
<protein>
    <submittedName>
        <fullName evidence="2">Uncharacterized protein</fullName>
    </submittedName>
</protein>
<dbReference type="AlphaFoldDB" id="A0A0A8ZV85"/>
<dbReference type="EMBL" id="GBRH01254571">
    <property type="protein sequence ID" value="JAD43324.1"/>
    <property type="molecule type" value="Transcribed_RNA"/>
</dbReference>
<proteinExistence type="predicted"/>
<name>A0A0A8ZV85_ARUDO</name>
<accession>A0A0A8ZV85</accession>
<feature type="chain" id="PRO_5002043711" evidence="1">
    <location>
        <begin position="20"/>
        <end position="34"/>
    </location>
</feature>
<feature type="signal peptide" evidence="1">
    <location>
        <begin position="1"/>
        <end position="19"/>
    </location>
</feature>
<organism evidence="2">
    <name type="scientific">Arundo donax</name>
    <name type="common">Giant reed</name>
    <name type="synonym">Donax arundinaceus</name>
    <dbReference type="NCBI Taxonomy" id="35708"/>
    <lineage>
        <taxon>Eukaryota</taxon>
        <taxon>Viridiplantae</taxon>
        <taxon>Streptophyta</taxon>
        <taxon>Embryophyta</taxon>
        <taxon>Tracheophyta</taxon>
        <taxon>Spermatophyta</taxon>
        <taxon>Magnoliopsida</taxon>
        <taxon>Liliopsida</taxon>
        <taxon>Poales</taxon>
        <taxon>Poaceae</taxon>
        <taxon>PACMAD clade</taxon>
        <taxon>Arundinoideae</taxon>
        <taxon>Arundineae</taxon>
        <taxon>Arundo</taxon>
    </lineage>
</organism>
<keyword evidence="1" id="KW-0732">Signal</keyword>
<evidence type="ECO:0000256" key="1">
    <source>
        <dbReference type="SAM" id="SignalP"/>
    </source>
</evidence>
<sequence>MLVNMLLLLSLALVMKGLGILPSLAGCIDWEHKA</sequence>
<reference evidence="2" key="1">
    <citation type="submission" date="2014-09" db="EMBL/GenBank/DDBJ databases">
        <authorList>
            <person name="Magalhaes I.L.F."/>
            <person name="Oliveira U."/>
            <person name="Santos F.R."/>
            <person name="Vidigal T.H.D.A."/>
            <person name="Brescovit A.D."/>
            <person name="Santos A.J."/>
        </authorList>
    </citation>
    <scope>NUCLEOTIDE SEQUENCE</scope>
    <source>
        <tissue evidence="2">Shoot tissue taken approximately 20 cm above the soil surface</tissue>
    </source>
</reference>
<reference evidence="2" key="2">
    <citation type="journal article" date="2015" name="Data Brief">
        <title>Shoot transcriptome of the giant reed, Arundo donax.</title>
        <authorList>
            <person name="Barrero R.A."/>
            <person name="Guerrero F.D."/>
            <person name="Moolhuijzen P."/>
            <person name="Goolsby J.A."/>
            <person name="Tidwell J."/>
            <person name="Bellgard S.E."/>
            <person name="Bellgard M.I."/>
        </authorList>
    </citation>
    <scope>NUCLEOTIDE SEQUENCE</scope>
    <source>
        <tissue evidence="2">Shoot tissue taken approximately 20 cm above the soil surface</tissue>
    </source>
</reference>